<dbReference type="InterPro" id="IPR055175">
    <property type="entry name" value="ACK/TNK-like_SAM"/>
</dbReference>
<feature type="domain" description="ACK/TNK-like SAM" evidence="8">
    <location>
        <begin position="33"/>
        <end position="86"/>
    </location>
</feature>
<evidence type="ECO:0000256" key="7">
    <source>
        <dbReference type="ARBA" id="ARBA00023137"/>
    </source>
</evidence>
<evidence type="ECO:0000256" key="5">
    <source>
        <dbReference type="ARBA" id="ARBA00022777"/>
    </source>
</evidence>
<evidence type="ECO:0000256" key="1">
    <source>
        <dbReference type="ARBA" id="ARBA00011903"/>
    </source>
</evidence>
<evidence type="ECO:0000256" key="3">
    <source>
        <dbReference type="ARBA" id="ARBA00022679"/>
    </source>
</evidence>
<keyword evidence="6" id="KW-0067">ATP-binding</keyword>
<comment type="caution">
    <text evidence="9">The sequence shown here is derived from an EMBL/GenBank/DDBJ whole genome shotgun (WGS) entry which is preliminary data.</text>
</comment>
<dbReference type="Proteomes" id="UP001152795">
    <property type="component" value="Unassembled WGS sequence"/>
</dbReference>
<evidence type="ECO:0000256" key="2">
    <source>
        <dbReference type="ARBA" id="ARBA00022443"/>
    </source>
</evidence>
<keyword evidence="5" id="KW-0418">Kinase</keyword>
<gene>
    <name evidence="9" type="ORF">PACLA_8A081754</name>
</gene>
<protein>
    <recommendedName>
        <fullName evidence="1">non-specific protein-tyrosine kinase</fullName>
        <ecNumber evidence="1">2.7.10.2</ecNumber>
    </recommendedName>
</protein>
<dbReference type="EMBL" id="CACRXK020002003">
    <property type="protein sequence ID" value="CAB3992220.1"/>
    <property type="molecule type" value="Genomic_DNA"/>
</dbReference>
<evidence type="ECO:0000313" key="10">
    <source>
        <dbReference type="Proteomes" id="UP001152795"/>
    </source>
</evidence>
<keyword evidence="7" id="KW-0829">Tyrosine-protein kinase</keyword>
<evidence type="ECO:0000256" key="6">
    <source>
        <dbReference type="ARBA" id="ARBA00022840"/>
    </source>
</evidence>
<name>A0A6S7H780_PARCT</name>
<organism evidence="9 10">
    <name type="scientific">Paramuricea clavata</name>
    <name type="common">Red gorgonian</name>
    <name type="synonym">Violescent sea-whip</name>
    <dbReference type="NCBI Taxonomy" id="317549"/>
    <lineage>
        <taxon>Eukaryota</taxon>
        <taxon>Metazoa</taxon>
        <taxon>Cnidaria</taxon>
        <taxon>Anthozoa</taxon>
        <taxon>Octocorallia</taxon>
        <taxon>Malacalcyonacea</taxon>
        <taxon>Plexauridae</taxon>
        <taxon>Paramuricea</taxon>
    </lineage>
</organism>
<keyword evidence="4" id="KW-0547">Nucleotide-binding</keyword>
<dbReference type="InterPro" id="IPR013761">
    <property type="entry name" value="SAM/pointed_sf"/>
</dbReference>
<dbReference type="SUPFAM" id="SSF47769">
    <property type="entry name" value="SAM/Pointed domain"/>
    <property type="match status" value="1"/>
</dbReference>
<dbReference type="GO" id="GO:0005524">
    <property type="term" value="F:ATP binding"/>
    <property type="evidence" value="ECO:0007669"/>
    <property type="project" value="UniProtKB-KW"/>
</dbReference>
<dbReference type="Pfam" id="PF22931">
    <property type="entry name" value="SAM_TNK"/>
    <property type="match status" value="1"/>
</dbReference>
<reference evidence="9" key="1">
    <citation type="submission" date="2020-04" db="EMBL/GenBank/DDBJ databases">
        <authorList>
            <person name="Alioto T."/>
            <person name="Alioto T."/>
            <person name="Gomez Garrido J."/>
        </authorList>
    </citation>
    <scope>NUCLEOTIDE SEQUENCE</scope>
    <source>
        <strain evidence="9">A484AB</strain>
    </source>
</reference>
<dbReference type="AlphaFoldDB" id="A0A6S7H780"/>
<dbReference type="Gene3D" id="1.10.150.50">
    <property type="entry name" value="Transcription Factor, Ets-1"/>
    <property type="match status" value="1"/>
</dbReference>
<keyword evidence="10" id="KW-1185">Reference proteome</keyword>
<accession>A0A6S7H780</accession>
<dbReference type="EC" id="2.7.10.2" evidence="1"/>
<evidence type="ECO:0000256" key="4">
    <source>
        <dbReference type="ARBA" id="ARBA00022741"/>
    </source>
</evidence>
<proteinExistence type="predicted"/>
<feature type="non-terminal residue" evidence="9">
    <location>
        <position position="1"/>
    </location>
</feature>
<sequence>MKRTGTFVPSTPPFSVVRKSKIADKDDNKDDSLQEFLEFADLQQFQEGLYREGIIKLDHLQDVDECDLNEIGMSKVEVKRFFRKTKEYLTPKPQRGDPNKEKVLPNFYKACYSKCKNTREFVKLFHSEGRRGEYENNETENTDT</sequence>
<keyword evidence="2" id="KW-0728">SH3 domain</keyword>
<dbReference type="GO" id="GO:0004715">
    <property type="term" value="F:non-membrane spanning protein tyrosine kinase activity"/>
    <property type="evidence" value="ECO:0007669"/>
    <property type="project" value="UniProtKB-EC"/>
</dbReference>
<evidence type="ECO:0000259" key="8">
    <source>
        <dbReference type="Pfam" id="PF22931"/>
    </source>
</evidence>
<evidence type="ECO:0000313" key="9">
    <source>
        <dbReference type="EMBL" id="CAB3992220.1"/>
    </source>
</evidence>
<keyword evidence="3" id="KW-0808">Transferase</keyword>